<dbReference type="GO" id="GO:0036064">
    <property type="term" value="C:ciliary basal body"/>
    <property type="evidence" value="ECO:0007669"/>
    <property type="project" value="TreeGrafter"/>
</dbReference>
<evidence type="ECO:0000256" key="8">
    <source>
        <dbReference type="SAM" id="MobiDB-lite"/>
    </source>
</evidence>
<evidence type="ECO:0000256" key="4">
    <source>
        <dbReference type="ARBA" id="ARBA00023212"/>
    </source>
</evidence>
<evidence type="ECO:0000256" key="7">
    <source>
        <dbReference type="ARBA" id="ARBA00041518"/>
    </source>
</evidence>
<proteinExistence type="inferred from homology"/>
<keyword evidence="4" id="KW-0206">Cytoskeleton</keyword>
<dbReference type="OrthoDB" id="568137at2759"/>
<keyword evidence="9" id="KW-0282">Flagellum</keyword>
<feature type="compositionally biased region" description="Polar residues" evidence="8">
    <location>
        <begin position="319"/>
        <end position="359"/>
    </location>
</feature>
<evidence type="ECO:0000313" key="10">
    <source>
        <dbReference type="Proteomes" id="UP000243217"/>
    </source>
</evidence>
<feature type="region of interest" description="Disordered" evidence="8">
    <location>
        <begin position="401"/>
        <end position="536"/>
    </location>
</feature>
<dbReference type="Proteomes" id="UP000243217">
    <property type="component" value="Unassembled WGS sequence"/>
</dbReference>
<comment type="similarity">
    <text evidence="6">Belongs to the CCDC61 family.</text>
</comment>
<name>A0A1W0AAY5_9STRA</name>
<keyword evidence="3" id="KW-0175">Coiled coil</keyword>
<evidence type="ECO:0000256" key="3">
    <source>
        <dbReference type="ARBA" id="ARBA00023054"/>
    </source>
</evidence>
<evidence type="ECO:0000256" key="2">
    <source>
        <dbReference type="ARBA" id="ARBA00022490"/>
    </source>
</evidence>
<evidence type="ECO:0000256" key="5">
    <source>
        <dbReference type="ARBA" id="ARBA00023273"/>
    </source>
</evidence>
<comment type="caution">
    <text evidence="9">The sequence shown here is derived from an EMBL/GenBank/DDBJ whole genome shotgun (WGS) entry which is preliminary data.</text>
</comment>
<accession>A0A1W0AAY5</accession>
<feature type="compositionally biased region" description="Basic and acidic residues" evidence="8">
    <location>
        <begin position="503"/>
        <end position="515"/>
    </location>
</feature>
<dbReference type="PANTHER" id="PTHR22691">
    <property type="entry name" value="YEAST SPT2-RELATED"/>
    <property type="match status" value="1"/>
</dbReference>
<dbReference type="PANTHER" id="PTHR22691:SF1">
    <property type="entry name" value="CENTROSOMAL PROTEIN CCDC61"/>
    <property type="match status" value="1"/>
</dbReference>
<evidence type="ECO:0000313" key="9">
    <source>
        <dbReference type="EMBL" id="OQS07446.1"/>
    </source>
</evidence>
<keyword evidence="5" id="KW-0966">Cell projection</keyword>
<evidence type="ECO:0000256" key="6">
    <source>
        <dbReference type="ARBA" id="ARBA00038217"/>
    </source>
</evidence>
<dbReference type="AlphaFoldDB" id="A0A1W0AAY5"/>
<keyword evidence="9" id="KW-0969">Cilium</keyword>
<feature type="compositionally biased region" description="Polar residues" evidence="8">
    <location>
        <begin position="425"/>
        <end position="440"/>
    </location>
</feature>
<dbReference type="CDD" id="cd22284">
    <property type="entry name" value="HD_CCDC61_N"/>
    <property type="match status" value="1"/>
</dbReference>
<evidence type="ECO:0000256" key="1">
    <source>
        <dbReference type="ARBA" id="ARBA00004120"/>
    </source>
</evidence>
<feature type="compositionally biased region" description="Basic and acidic residues" evidence="8">
    <location>
        <begin position="275"/>
        <end position="288"/>
    </location>
</feature>
<feature type="compositionally biased region" description="Polar residues" evidence="8">
    <location>
        <begin position="405"/>
        <end position="414"/>
    </location>
</feature>
<organism evidence="9 10">
    <name type="scientific">Thraustotheca clavata</name>
    <dbReference type="NCBI Taxonomy" id="74557"/>
    <lineage>
        <taxon>Eukaryota</taxon>
        <taxon>Sar</taxon>
        <taxon>Stramenopiles</taxon>
        <taxon>Oomycota</taxon>
        <taxon>Saprolegniomycetes</taxon>
        <taxon>Saprolegniales</taxon>
        <taxon>Achlyaceae</taxon>
        <taxon>Thraustotheca</taxon>
    </lineage>
</organism>
<gene>
    <name evidence="9" type="ORF">THRCLA_00536</name>
</gene>
<dbReference type="STRING" id="74557.A0A1W0AAY5"/>
<dbReference type="EMBL" id="JNBS01000239">
    <property type="protein sequence ID" value="OQS07446.1"/>
    <property type="molecule type" value="Genomic_DNA"/>
</dbReference>
<protein>
    <recommendedName>
        <fullName evidence="7">Coiled-coil domain-containing protein 61</fullName>
    </recommendedName>
</protein>
<feature type="region of interest" description="Disordered" evidence="8">
    <location>
        <begin position="275"/>
        <end position="297"/>
    </location>
</feature>
<keyword evidence="10" id="KW-1185">Reference proteome</keyword>
<reference evidence="9 10" key="1">
    <citation type="journal article" date="2014" name="Genome Biol. Evol.">
        <title>The secreted proteins of Achlya hypogyna and Thraustotheca clavata identify the ancestral oomycete secretome and reveal gene acquisitions by horizontal gene transfer.</title>
        <authorList>
            <person name="Misner I."/>
            <person name="Blouin N."/>
            <person name="Leonard G."/>
            <person name="Richards T.A."/>
            <person name="Lane C.E."/>
        </authorList>
    </citation>
    <scope>NUCLEOTIDE SEQUENCE [LARGE SCALE GENOMIC DNA]</scope>
    <source>
        <strain evidence="9 10">ATCC 34112</strain>
    </source>
</reference>
<dbReference type="InterPro" id="IPR049733">
    <property type="entry name" value="CCDC61_N"/>
</dbReference>
<comment type="subcellular location">
    <subcellularLocation>
        <location evidence="1">Cytoplasm</location>
        <location evidence="1">Cytoskeleton</location>
        <location evidence="1">Cilium basal body</location>
    </subcellularLocation>
</comment>
<sequence length="558" mass="63716">MDSKSIEASGTMCFHGVEYSVNIWVHREELHVQVEEESLKSTSVVDRWGGHFPAVYVEELTKKTGNFKRFYTFVNMLVSALNHKSDSVFIDLLTYSDLELYRKRKLGKSTLADSGATSAHSNNKRYLILTYAVEFDRVHYPLPLNYIDNPAPEVLQRTILRLKQSLAEARGDGGQPDKQLHALQDENNSLRLQIQQLQSIHDTSQFSDDSYKNDLQNKEYKELLSLYQQLQKDSAREIYELQAQIADLENVQANAQRYSQRIHQLERDMERAQIEQERHVSQLERQASDAKTQADNAKKQLQELQLKNKELMRQLAIARSNSTPRTKGTPSIPSSNLTAKRSSPAPTTRSKSSRQPVTDTDSHSERLYSPRPKQQPYKRFDPTAYHVYPTQNNLQLERQAKLRARSQSPQSFGRSGSVPKDRQNGYASDSSNGYQSGASNTSRRPRSRGRPTSTERQRNNDTRLASPRYQPPKKSPPAVSQKRPPSPLPPRKPKASQPKNKARTKETVKSNRKDVATSIKNIYDDSDDSELEGPSSFTDIDKRLNALQQFLQEAKRSK</sequence>
<keyword evidence="2" id="KW-0963">Cytoplasm</keyword>
<feature type="region of interest" description="Disordered" evidence="8">
    <location>
        <begin position="317"/>
        <end position="379"/>
    </location>
</feature>